<proteinExistence type="predicted"/>
<reference evidence="2 3" key="1">
    <citation type="submission" date="2017-03" db="EMBL/GenBank/DDBJ databases">
        <title>Genome Survey of Euroglyphus maynei.</title>
        <authorList>
            <person name="Arlian L.G."/>
            <person name="Morgan M.S."/>
            <person name="Rider S.D."/>
        </authorList>
    </citation>
    <scope>NUCLEOTIDE SEQUENCE [LARGE SCALE GENOMIC DNA]</scope>
    <source>
        <strain evidence="2">Arlian Lab</strain>
        <tissue evidence="2">Whole body</tissue>
    </source>
</reference>
<dbReference type="PANTHER" id="PTHR19321:SF41">
    <property type="entry name" value="FASCETTO-RELATED"/>
    <property type="match status" value="1"/>
</dbReference>
<dbReference type="GO" id="GO:0051256">
    <property type="term" value="P:mitotic spindle midzone assembly"/>
    <property type="evidence" value="ECO:0007669"/>
    <property type="project" value="TreeGrafter"/>
</dbReference>
<dbReference type="EMBL" id="MUJZ01007043">
    <property type="protein sequence ID" value="OTF82722.1"/>
    <property type="molecule type" value="Genomic_DNA"/>
</dbReference>
<feature type="non-terminal residue" evidence="2">
    <location>
        <position position="1"/>
    </location>
</feature>
<evidence type="ECO:0000313" key="2">
    <source>
        <dbReference type="EMBL" id="OTF82722.1"/>
    </source>
</evidence>
<dbReference type="AlphaFoldDB" id="A0A1Y3BPK2"/>
<comment type="caution">
    <text evidence="2">The sequence shown here is derived from an EMBL/GenBank/DDBJ whole genome shotgun (WGS) entry which is preliminary data.</text>
</comment>
<dbReference type="GO" id="GO:1990023">
    <property type="term" value="C:mitotic spindle midzone"/>
    <property type="evidence" value="ECO:0007669"/>
    <property type="project" value="TreeGrafter"/>
</dbReference>
<gene>
    <name evidence="2" type="ORF">BLA29_008200</name>
</gene>
<accession>A0A1Y3BPK2</accession>
<sequence>NKFNEIGEIWRFVGFPDSYREQQTEEIRKQFIDLADKLLARNRQFRDEGLKYREYKLKEVNKILSDLSLPSFQLSEDYSQTLIFQNKMLQKKYNELLTVKNDRMSKLESLENKLQKVSHLLGEIYQPTKFATDIPSEMELKSLALILRDREKTLFDRKMKYESLKPALIKFLNELEYKPENDDEKMLIMLNKDEIIFSQTHINNLMTFLNKLSSLRETAKTQIEKQLEILQQLYNRLDIDQQERELFLMELTGTLSKQQQLLNEEIAEYEILKKNSIEKIIKNVRNEIQVLFEKCRVSQFDGYLMDSDEYTEPLLNELETEFNNLKNFHD</sequence>
<name>A0A1Y3BPK2_EURMA</name>
<feature type="coiled-coil region" evidence="1">
    <location>
        <begin position="216"/>
        <end position="294"/>
    </location>
</feature>
<evidence type="ECO:0000256" key="1">
    <source>
        <dbReference type="SAM" id="Coils"/>
    </source>
</evidence>
<dbReference type="GO" id="GO:0008017">
    <property type="term" value="F:microtubule binding"/>
    <property type="evidence" value="ECO:0007669"/>
    <property type="project" value="InterPro"/>
</dbReference>
<dbReference type="OrthoDB" id="642895at2759"/>
<dbReference type="InterPro" id="IPR007145">
    <property type="entry name" value="MAP65_Ase1_PRC1"/>
</dbReference>
<feature type="non-terminal residue" evidence="2">
    <location>
        <position position="330"/>
    </location>
</feature>
<dbReference type="Proteomes" id="UP000194236">
    <property type="component" value="Unassembled WGS sequence"/>
</dbReference>
<keyword evidence="1" id="KW-0175">Coiled coil</keyword>
<organism evidence="2 3">
    <name type="scientific">Euroglyphus maynei</name>
    <name type="common">Mayne's house dust mite</name>
    <dbReference type="NCBI Taxonomy" id="6958"/>
    <lineage>
        <taxon>Eukaryota</taxon>
        <taxon>Metazoa</taxon>
        <taxon>Ecdysozoa</taxon>
        <taxon>Arthropoda</taxon>
        <taxon>Chelicerata</taxon>
        <taxon>Arachnida</taxon>
        <taxon>Acari</taxon>
        <taxon>Acariformes</taxon>
        <taxon>Sarcoptiformes</taxon>
        <taxon>Astigmata</taxon>
        <taxon>Psoroptidia</taxon>
        <taxon>Analgoidea</taxon>
        <taxon>Pyroglyphidae</taxon>
        <taxon>Pyroglyphinae</taxon>
        <taxon>Euroglyphus</taxon>
    </lineage>
</organism>
<evidence type="ECO:0000313" key="3">
    <source>
        <dbReference type="Proteomes" id="UP000194236"/>
    </source>
</evidence>
<dbReference type="Pfam" id="PF03999">
    <property type="entry name" value="MAP65_ASE1"/>
    <property type="match status" value="1"/>
</dbReference>
<protein>
    <submittedName>
        <fullName evidence="2">Regulator of cytokinesis-like protein</fullName>
    </submittedName>
</protein>
<keyword evidence="3" id="KW-1185">Reference proteome</keyword>
<dbReference type="PANTHER" id="PTHR19321">
    <property type="entry name" value="PROTEIN REGULATOR OF CYTOKINESIS 1 PRC1-RELATED"/>
    <property type="match status" value="1"/>
</dbReference>
<dbReference type="GO" id="GO:0005737">
    <property type="term" value="C:cytoplasm"/>
    <property type="evidence" value="ECO:0007669"/>
    <property type="project" value="TreeGrafter"/>
</dbReference>